<sequence length="112" mass="13126">MNNGNLMTYQLLLNDWQIDEKGGATDLKLKIEGTKRGGIVENERIKDGMFGPNRQKFKQKVLFCSEIFYMMNHLMKRKKNRREEKQLYQNIGSTTHAQLSKIITKKAQEIYA</sequence>
<proteinExistence type="predicted"/>
<gene>
    <name evidence="1" type="ORF">WA026_008511</name>
</gene>
<comment type="caution">
    <text evidence="1">The sequence shown here is derived from an EMBL/GenBank/DDBJ whole genome shotgun (WGS) entry which is preliminary data.</text>
</comment>
<evidence type="ECO:0000313" key="2">
    <source>
        <dbReference type="Proteomes" id="UP001431783"/>
    </source>
</evidence>
<accession>A0AAW1UBG4</accession>
<keyword evidence="2" id="KW-1185">Reference proteome</keyword>
<organism evidence="1 2">
    <name type="scientific">Henosepilachna vigintioctopunctata</name>
    <dbReference type="NCBI Taxonomy" id="420089"/>
    <lineage>
        <taxon>Eukaryota</taxon>
        <taxon>Metazoa</taxon>
        <taxon>Ecdysozoa</taxon>
        <taxon>Arthropoda</taxon>
        <taxon>Hexapoda</taxon>
        <taxon>Insecta</taxon>
        <taxon>Pterygota</taxon>
        <taxon>Neoptera</taxon>
        <taxon>Endopterygota</taxon>
        <taxon>Coleoptera</taxon>
        <taxon>Polyphaga</taxon>
        <taxon>Cucujiformia</taxon>
        <taxon>Coccinelloidea</taxon>
        <taxon>Coccinellidae</taxon>
        <taxon>Epilachninae</taxon>
        <taxon>Epilachnini</taxon>
        <taxon>Henosepilachna</taxon>
    </lineage>
</organism>
<dbReference type="EMBL" id="JARQZJ010000063">
    <property type="protein sequence ID" value="KAK9879998.1"/>
    <property type="molecule type" value="Genomic_DNA"/>
</dbReference>
<reference evidence="1 2" key="1">
    <citation type="submission" date="2023-03" db="EMBL/GenBank/DDBJ databases">
        <title>Genome insight into feeding habits of ladybird beetles.</title>
        <authorList>
            <person name="Li H.-S."/>
            <person name="Huang Y.-H."/>
            <person name="Pang H."/>
        </authorList>
    </citation>
    <scope>NUCLEOTIDE SEQUENCE [LARGE SCALE GENOMIC DNA]</scope>
    <source>
        <strain evidence="1">SYSU_2023b</strain>
        <tissue evidence="1">Whole body</tissue>
    </source>
</reference>
<evidence type="ECO:0000313" key="1">
    <source>
        <dbReference type="EMBL" id="KAK9879998.1"/>
    </source>
</evidence>
<dbReference type="Proteomes" id="UP001431783">
    <property type="component" value="Unassembled WGS sequence"/>
</dbReference>
<name>A0AAW1UBG4_9CUCU</name>
<dbReference type="AlphaFoldDB" id="A0AAW1UBG4"/>
<protein>
    <submittedName>
        <fullName evidence="1">Uncharacterized protein</fullName>
    </submittedName>
</protein>